<name>A0A701Y963_SALER</name>
<dbReference type="AlphaFoldDB" id="A0A701Y963"/>
<comment type="caution">
    <text evidence="1">The sequence shown here is derived from an EMBL/GenBank/DDBJ whole genome shotgun (WGS) entry which is preliminary data.</text>
</comment>
<reference evidence="1" key="2">
    <citation type="submission" date="2018-07" db="EMBL/GenBank/DDBJ databases">
        <authorList>
            <consortium name="NCBI Pathogen Detection Project"/>
        </authorList>
    </citation>
    <scope>NUCLEOTIDE SEQUENCE</scope>
    <source>
        <strain evidence="1">3749-68</strain>
    </source>
</reference>
<reference evidence="1" key="1">
    <citation type="journal article" date="2018" name="Genome Biol.">
        <title>SKESA: strategic k-mer extension for scrupulous assemblies.</title>
        <authorList>
            <person name="Souvorov A."/>
            <person name="Agarwala R."/>
            <person name="Lipman D.J."/>
        </authorList>
    </citation>
    <scope>NUCLEOTIDE SEQUENCE</scope>
    <source>
        <strain evidence="1">3749-68</strain>
    </source>
</reference>
<dbReference type="EMBL" id="DAAMGE010000053">
    <property type="protein sequence ID" value="HAC6544436.1"/>
    <property type="molecule type" value="Genomic_DNA"/>
</dbReference>
<organism evidence="1">
    <name type="scientific">Salmonella enterica subsp. salamae serovar 48:d:z6</name>
    <dbReference type="NCBI Taxonomy" id="1151170"/>
    <lineage>
        <taxon>Bacteria</taxon>
        <taxon>Pseudomonadati</taxon>
        <taxon>Pseudomonadota</taxon>
        <taxon>Gammaproteobacteria</taxon>
        <taxon>Enterobacterales</taxon>
        <taxon>Enterobacteriaceae</taxon>
        <taxon>Salmonella</taxon>
    </lineage>
</organism>
<gene>
    <name evidence="1" type="ORF">G0B47_25010</name>
</gene>
<accession>A0A701Y963</accession>
<protein>
    <submittedName>
        <fullName evidence="1">Uncharacterized protein</fullName>
    </submittedName>
</protein>
<proteinExistence type="predicted"/>
<evidence type="ECO:0000313" key="1">
    <source>
        <dbReference type="EMBL" id="HAC6544436.1"/>
    </source>
</evidence>
<sequence>MYKSLEELMAGIYEMAAPHGIICNEVSKFLAANQVKPEDISSGIWFFLWLKSAPKDAKPIQKEIPGFGVVLNMPTYGGTLNEAITKLIENECRQIQFAEGHPSLEAWLELVLAGRDDEEENEAAASIVDLLNGCHDLLDTAIINYLSKVGKINEQEILSLIYYGELCDHSLFGTQFSTLHIPSENNIHENNIIPIKKGAR</sequence>